<reference evidence="3" key="1">
    <citation type="journal article" date="2022" name="Int. J. Syst. Evol. Microbiol.">
        <title>Genome-based, phenotypic and chemotaxonomic classification of Faecalibacterium strains: proposal of three novel species Faecalibacterium duncaniae sp. nov., Faecalibacterium hattorii sp. nov. and Faecalibacterium gallinarum sp. nov. .</title>
        <authorList>
            <person name="Sakamoto M."/>
            <person name="Sakurai N."/>
            <person name="Tanno H."/>
            <person name="Iino T."/>
            <person name="Ohkuma M."/>
            <person name="Endo A."/>
        </authorList>
    </citation>
    <scope>NUCLEOTIDE SEQUENCE</scope>
    <source>
        <strain evidence="3">JCM 17207</strain>
    </source>
</reference>
<dbReference type="GO" id="GO:0016790">
    <property type="term" value="F:thiolester hydrolase activity"/>
    <property type="evidence" value="ECO:0007669"/>
    <property type="project" value="InterPro"/>
</dbReference>
<gene>
    <name evidence="3" type="ORF">JCM17207_07260</name>
</gene>
<evidence type="ECO:0000259" key="2">
    <source>
        <dbReference type="Pfam" id="PF20791"/>
    </source>
</evidence>
<dbReference type="EMBL" id="BQKV01000026">
    <property type="protein sequence ID" value="GJN64101.1"/>
    <property type="molecule type" value="Genomic_DNA"/>
</dbReference>
<dbReference type="SUPFAM" id="SSF54637">
    <property type="entry name" value="Thioesterase/thiol ester dehydrase-isomerase"/>
    <property type="match status" value="2"/>
</dbReference>
<feature type="domain" description="Acyl-ACP thioesterase N-terminal hotdog" evidence="1">
    <location>
        <begin position="6"/>
        <end position="131"/>
    </location>
</feature>
<evidence type="ECO:0000313" key="3">
    <source>
        <dbReference type="EMBL" id="GJN64101.1"/>
    </source>
</evidence>
<sequence>MEDWVKYTEAVTVQESDVDYRGLMKPSALLRYAEHMATRHSHSKGMGDDFFRANHLAYLLGKQALQFQRVPQKGEKLLLTTLPERSRRGTNKRILQVEDTAGTVIAQVDARWILVDTETGRILRRPPEQLDNLWNPEIPYELPQTIHKAETLTSAGIWPASYSRCDINGHINNACYLDIACDALPLEVIQQGPIRSAAVKYHREVPLGQEMEVFWGKTETGWYVMGRREGQASFELEYQW</sequence>
<dbReference type="Gene3D" id="3.10.129.10">
    <property type="entry name" value="Hotdog Thioesterase"/>
    <property type="match status" value="1"/>
</dbReference>
<evidence type="ECO:0000259" key="1">
    <source>
        <dbReference type="Pfam" id="PF01643"/>
    </source>
</evidence>
<organism evidence="3 4">
    <name type="scientific">Faecalibacterium gallinarum</name>
    <dbReference type="NCBI Taxonomy" id="2903556"/>
    <lineage>
        <taxon>Bacteria</taxon>
        <taxon>Bacillati</taxon>
        <taxon>Bacillota</taxon>
        <taxon>Clostridia</taxon>
        <taxon>Eubacteriales</taxon>
        <taxon>Oscillospiraceae</taxon>
        <taxon>Faecalibacterium</taxon>
    </lineage>
</organism>
<comment type="caution">
    <text evidence="3">The sequence shown here is derived from an EMBL/GenBank/DDBJ whole genome shotgun (WGS) entry which is preliminary data.</text>
</comment>
<dbReference type="AlphaFoldDB" id="A0AA37IYW8"/>
<dbReference type="Pfam" id="PF20791">
    <property type="entry name" value="Acyl-ACP_TE_C"/>
    <property type="match status" value="1"/>
</dbReference>
<accession>A0AA37IYW8</accession>
<keyword evidence="4" id="KW-1185">Reference proteome</keyword>
<dbReference type="InterPro" id="IPR029069">
    <property type="entry name" value="HotDog_dom_sf"/>
</dbReference>
<dbReference type="InterPro" id="IPR049427">
    <property type="entry name" value="Acyl-ACP_TE_C"/>
</dbReference>
<evidence type="ECO:0000313" key="4">
    <source>
        <dbReference type="Proteomes" id="UP001055185"/>
    </source>
</evidence>
<dbReference type="GO" id="GO:0006633">
    <property type="term" value="P:fatty acid biosynthetic process"/>
    <property type="evidence" value="ECO:0007669"/>
    <property type="project" value="InterPro"/>
</dbReference>
<dbReference type="RefSeq" id="WP_238316335.1">
    <property type="nucleotide sequence ID" value="NZ_BQKV01000026.1"/>
</dbReference>
<dbReference type="InterPro" id="IPR002864">
    <property type="entry name" value="Acyl-ACP_thioesterase_NHD"/>
</dbReference>
<proteinExistence type="predicted"/>
<feature type="domain" description="Acyl-ACP thioesterase-like C-terminal" evidence="2">
    <location>
        <begin position="162"/>
        <end position="216"/>
    </location>
</feature>
<protein>
    <submittedName>
        <fullName evidence="3">Acyl-ACP thioesterase</fullName>
    </submittedName>
</protein>
<dbReference type="Proteomes" id="UP001055185">
    <property type="component" value="Unassembled WGS sequence"/>
</dbReference>
<dbReference type="Pfam" id="PF01643">
    <property type="entry name" value="Acyl-ACP_TE"/>
    <property type="match status" value="1"/>
</dbReference>
<name>A0AA37IYW8_9FIRM</name>